<evidence type="ECO:0000313" key="2">
    <source>
        <dbReference type="EMBL" id="SAL94718.1"/>
    </source>
</evidence>
<dbReference type="STRING" id="4829.A0A163LN73"/>
<dbReference type="InParanoid" id="A0A163LN73"/>
<dbReference type="OrthoDB" id="1075553at2759"/>
<evidence type="ECO:0000313" key="3">
    <source>
        <dbReference type="Proteomes" id="UP000078561"/>
    </source>
</evidence>
<dbReference type="PANTHER" id="PTHR10492:SF57">
    <property type="entry name" value="ATP-DEPENDENT DNA HELICASE"/>
    <property type="match status" value="1"/>
</dbReference>
<dbReference type="EMBL" id="LT549903">
    <property type="protein sequence ID" value="SAL94718.1"/>
    <property type="molecule type" value="Genomic_DNA"/>
</dbReference>
<name>A0A163LN73_ABSGL</name>
<sequence>ITCNPGWPELVAAIPRGQSIYDRPDISSRVFQLKVDDIMDNIIKSKCFGEVDGYIGTIEFQKRGLPHLHLILVLSAADRPVGPEHYDKFVCAEIPDRHVNPGLFDTVIKSMIHGPCGPKCQTQDPKTGMLWCKNGYPKAFQDESRLNDGGYPVYRRRQTAPTYRFPVSGFVADSRHVVPYNPYMSQKYDCHINTEICTTSGAVKYLCKYITKGSSRSEFQCVSESNADGSAVQENQTAVNEVAQYQNSRYVGPCEAVWRTLRFRILMHHPTVSRLDLHLPEQQLVRFDADMSREQLAQAREASRENTKLLAFFRLCSEDVSARQFKYIDIPSRYVWCAKNSRWNRRTNPPFQNVVTRIYSARISNIELYSLRLLLLSVQGPLSFDDLRVFEGELHSTFQGCALARGILQSDDEWDKCMDEAVATETSVDIIRKLFCYILVNCTPSDPMDLWTKYRNDMAQDHIRD</sequence>
<dbReference type="PANTHER" id="PTHR10492">
    <property type="match status" value="1"/>
</dbReference>
<feature type="non-terminal residue" evidence="2">
    <location>
        <position position="1"/>
    </location>
</feature>
<proteinExistence type="predicted"/>
<gene>
    <name evidence="2" type="primary">ABSGL_00004.1 scaffold 29</name>
</gene>
<feature type="domain" description="Helitron helicase-like" evidence="1">
    <location>
        <begin position="1"/>
        <end position="72"/>
    </location>
</feature>
<accession>A0A163LN73</accession>
<reference evidence="2" key="1">
    <citation type="submission" date="2016-04" db="EMBL/GenBank/DDBJ databases">
        <authorList>
            <person name="Evans L.H."/>
            <person name="Alamgir A."/>
            <person name="Owens N."/>
            <person name="Weber N.D."/>
            <person name="Virtaneva K."/>
            <person name="Barbian K."/>
            <person name="Babar A."/>
            <person name="Rosenke K."/>
        </authorList>
    </citation>
    <scope>NUCLEOTIDE SEQUENCE [LARGE SCALE GENOMIC DNA]</scope>
    <source>
        <strain evidence="2">CBS 101.48</strain>
    </source>
</reference>
<dbReference type="Proteomes" id="UP000078561">
    <property type="component" value="Unassembled WGS sequence"/>
</dbReference>
<dbReference type="AlphaFoldDB" id="A0A163LN73"/>
<protein>
    <recommendedName>
        <fullName evidence="1">Helitron helicase-like domain-containing protein</fullName>
    </recommendedName>
</protein>
<organism evidence="2">
    <name type="scientific">Absidia glauca</name>
    <name type="common">Pin mould</name>
    <dbReference type="NCBI Taxonomy" id="4829"/>
    <lineage>
        <taxon>Eukaryota</taxon>
        <taxon>Fungi</taxon>
        <taxon>Fungi incertae sedis</taxon>
        <taxon>Mucoromycota</taxon>
        <taxon>Mucoromycotina</taxon>
        <taxon>Mucoromycetes</taxon>
        <taxon>Mucorales</taxon>
        <taxon>Cunninghamellaceae</taxon>
        <taxon>Absidia</taxon>
    </lineage>
</organism>
<dbReference type="Pfam" id="PF14214">
    <property type="entry name" value="Helitron_like_N"/>
    <property type="match status" value="1"/>
</dbReference>
<feature type="non-terminal residue" evidence="2">
    <location>
        <position position="465"/>
    </location>
</feature>
<evidence type="ECO:0000259" key="1">
    <source>
        <dbReference type="Pfam" id="PF14214"/>
    </source>
</evidence>
<dbReference type="InterPro" id="IPR025476">
    <property type="entry name" value="Helitron_helicase-like"/>
</dbReference>
<keyword evidence="3" id="KW-1185">Reference proteome</keyword>